<protein>
    <submittedName>
        <fullName evidence="2">Uncharacterized protein</fullName>
    </submittedName>
</protein>
<sequence length="46" mass="5141">MTLASSLLLRRSGVTLLRRKSRSQERSPETLTGDARTDARSSLPLR</sequence>
<dbReference type="AlphaFoldDB" id="A0A8J7HJV7"/>
<proteinExistence type="predicted"/>
<comment type="caution">
    <text evidence="2">The sequence shown here is derived from an EMBL/GenBank/DDBJ whole genome shotgun (WGS) entry which is preliminary data.</text>
</comment>
<feature type="region of interest" description="Disordered" evidence="1">
    <location>
        <begin position="14"/>
        <end position="46"/>
    </location>
</feature>
<evidence type="ECO:0000256" key="1">
    <source>
        <dbReference type="SAM" id="MobiDB-lite"/>
    </source>
</evidence>
<dbReference type="EMBL" id="JAECZC010000001">
    <property type="protein sequence ID" value="MBH8560816.1"/>
    <property type="molecule type" value="Genomic_DNA"/>
</dbReference>
<keyword evidence="3" id="KW-1185">Reference proteome</keyword>
<name>A0A8J7HJV7_9NOST</name>
<organism evidence="2 3">
    <name type="scientific">Amazonocrinis nigriterrae CENA67</name>
    <dbReference type="NCBI Taxonomy" id="2794033"/>
    <lineage>
        <taxon>Bacteria</taxon>
        <taxon>Bacillati</taxon>
        <taxon>Cyanobacteriota</taxon>
        <taxon>Cyanophyceae</taxon>
        <taxon>Nostocales</taxon>
        <taxon>Nostocaceae</taxon>
        <taxon>Amazonocrinis</taxon>
        <taxon>Amazonocrinis nigriterrae</taxon>
    </lineage>
</organism>
<gene>
    <name evidence="2" type="ORF">I8748_01140</name>
</gene>
<dbReference type="RefSeq" id="WP_198122851.1">
    <property type="nucleotide sequence ID" value="NZ_JAECZC010000001.1"/>
</dbReference>
<dbReference type="Proteomes" id="UP000632766">
    <property type="component" value="Unassembled WGS sequence"/>
</dbReference>
<evidence type="ECO:0000313" key="2">
    <source>
        <dbReference type="EMBL" id="MBH8560816.1"/>
    </source>
</evidence>
<accession>A0A8J7HJV7</accession>
<evidence type="ECO:0000313" key="3">
    <source>
        <dbReference type="Proteomes" id="UP000632766"/>
    </source>
</evidence>
<reference evidence="2 3" key="1">
    <citation type="journal article" date="2021" name="Int. J. Syst. Evol. Microbiol.">
        <title>Amazonocrinis nigriterrae gen. nov., sp. nov., Atlanticothrix silvestris gen. nov., sp. nov. and Dendronalium phyllosphericum gen. nov., sp. nov., nostocacean cyanobacteria from Brazilian environments.</title>
        <authorList>
            <person name="Alvarenga D.O."/>
            <person name="Andreote A.P.D."/>
            <person name="Branco L.H.Z."/>
            <person name="Delbaje E."/>
            <person name="Cruz R.B."/>
            <person name="Varani A.M."/>
            <person name="Fiore M.F."/>
        </authorList>
    </citation>
    <scope>NUCLEOTIDE SEQUENCE [LARGE SCALE GENOMIC DNA]</scope>
    <source>
        <strain evidence="2 3">CENA67</strain>
    </source>
</reference>